<comment type="catalytic activity">
    <reaction evidence="1">
        <text>a phosphate monoester + H2O = an alcohol + phosphate</text>
        <dbReference type="Rhea" id="RHEA:15017"/>
        <dbReference type="ChEBI" id="CHEBI:15377"/>
        <dbReference type="ChEBI" id="CHEBI:30879"/>
        <dbReference type="ChEBI" id="CHEBI:43474"/>
        <dbReference type="ChEBI" id="CHEBI:67140"/>
        <dbReference type="EC" id="3.1.3.2"/>
    </reaction>
</comment>
<feature type="signal peptide" evidence="8">
    <location>
        <begin position="1"/>
        <end position="31"/>
    </location>
</feature>
<dbReference type="InterPro" id="IPR001011">
    <property type="entry name" value="Acid_Pase_classA_bac"/>
</dbReference>
<evidence type="ECO:0000313" key="10">
    <source>
        <dbReference type="EMBL" id="BCT91675.1"/>
    </source>
</evidence>
<dbReference type="PRINTS" id="PR00483">
    <property type="entry name" value="BACPHPHTASE"/>
</dbReference>
<evidence type="ECO:0000256" key="1">
    <source>
        <dbReference type="ARBA" id="ARBA00000032"/>
    </source>
</evidence>
<evidence type="ECO:0000256" key="5">
    <source>
        <dbReference type="ARBA" id="ARBA00022729"/>
    </source>
</evidence>
<dbReference type="CDD" id="cd03397">
    <property type="entry name" value="PAP2_acid_phosphatase"/>
    <property type="match status" value="1"/>
</dbReference>
<reference evidence="10 11" key="1">
    <citation type="submission" date="2021-03" db="EMBL/GenBank/DDBJ databases">
        <title>Complete Genome Sequences of Two Lysobacter Strains Isolated from Sea Water (Lysobacter caseinilyticus) and Soil (Lysobacter helvus) in South Korea.</title>
        <authorList>
            <person name="Watanabe Y."/>
            <person name="Arakawa K."/>
        </authorList>
    </citation>
    <scope>NUCLEOTIDE SEQUENCE [LARGE SCALE GENOMIC DNA]</scope>
    <source>
        <strain evidence="10 11">KVB24</strain>
    </source>
</reference>
<comment type="similarity">
    <text evidence="3">Belongs to the class A bacterial acid phosphatase family.</text>
</comment>
<feature type="chain" id="PRO_5047278074" description="acid phosphatase" evidence="8">
    <location>
        <begin position="32"/>
        <end position="288"/>
    </location>
</feature>
<evidence type="ECO:0000256" key="4">
    <source>
        <dbReference type="ARBA" id="ARBA00012646"/>
    </source>
</evidence>
<dbReference type="EC" id="3.1.3.2" evidence="4"/>
<dbReference type="Pfam" id="PF01569">
    <property type="entry name" value="PAP2"/>
    <property type="match status" value="1"/>
</dbReference>
<organism evidence="10 11">
    <name type="scientific">Noviluteimonas caseinilytica</name>
    <dbReference type="NCBI Taxonomy" id="2675101"/>
    <lineage>
        <taxon>Bacteria</taxon>
        <taxon>Pseudomonadati</taxon>
        <taxon>Pseudomonadota</taxon>
        <taxon>Gammaproteobacteria</taxon>
        <taxon>Lysobacterales</taxon>
        <taxon>Lysobacteraceae</taxon>
        <taxon>Noviluteimonas</taxon>
    </lineage>
</organism>
<keyword evidence="7" id="KW-0378">Hydrolase</keyword>
<dbReference type="InterPro" id="IPR000326">
    <property type="entry name" value="PAP2/HPO"/>
</dbReference>
<accession>A0ABM7Q352</accession>
<keyword evidence="5 8" id="KW-0732">Signal</keyword>
<dbReference type="EMBL" id="AP024545">
    <property type="protein sequence ID" value="BCT91675.1"/>
    <property type="molecule type" value="Genomic_DNA"/>
</dbReference>
<gene>
    <name evidence="10" type="ORF">LYSCAS_06990</name>
</gene>
<protein>
    <recommendedName>
        <fullName evidence="4">acid phosphatase</fullName>
        <ecNumber evidence="4">3.1.3.2</ecNumber>
    </recommendedName>
</protein>
<feature type="domain" description="Phosphatidic acid phosphatase type 2/haloperoxidase" evidence="9">
    <location>
        <begin position="135"/>
        <end position="247"/>
    </location>
</feature>
<sequence>MATTHVETCIQVRPVHALLSCTLLGALAACAGSAVERTPPPAAVAPVPELKPGVPAGYLGRALPDSLALVPPPPDPKSPAFAQDEAIHATAQTLRSTPRGALATADADLHFPHAPTAFDCALGKTITPAATPRLYLLMQRTLVDAGLSTYRAKDHYQHERPFVHYKESTCTPGDEAQLRNDGSYPSGHTAIGWTWGLILVQVAPARTDALLARARAFGESRLVCNAHWQSDILAGRTVAAGTFARLQSDPAFVADVEAARKELAAAPAPDPAKCTAEAARLAPITGTL</sequence>
<name>A0ABM7Q352_9GAMM</name>
<evidence type="ECO:0000256" key="3">
    <source>
        <dbReference type="ARBA" id="ARBA00009017"/>
    </source>
</evidence>
<dbReference type="InterPro" id="IPR036938">
    <property type="entry name" value="PAP2/HPO_sf"/>
</dbReference>
<dbReference type="RefSeq" id="WP_213435742.1">
    <property type="nucleotide sequence ID" value="NZ_AP024545.1"/>
</dbReference>
<evidence type="ECO:0000256" key="2">
    <source>
        <dbReference type="ARBA" id="ARBA00004418"/>
    </source>
</evidence>
<evidence type="ECO:0000256" key="8">
    <source>
        <dbReference type="SAM" id="SignalP"/>
    </source>
</evidence>
<keyword evidence="6" id="KW-0574">Periplasm</keyword>
<evidence type="ECO:0000313" key="11">
    <source>
        <dbReference type="Proteomes" id="UP000681317"/>
    </source>
</evidence>
<keyword evidence="11" id="KW-1185">Reference proteome</keyword>
<dbReference type="SUPFAM" id="SSF48317">
    <property type="entry name" value="Acid phosphatase/Vanadium-dependent haloperoxidase"/>
    <property type="match status" value="1"/>
</dbReference>
<dbReference type="Proteomes" id="UP000681317">
    <property type="component" value="Chromosome"/>
</dbReference>
<dbReference type="PROSITE" id="PS01157">
    <property type="entry name" value="ACID_PHOSPH_CL_A"/>
    <property type="match status" value="1"/>
</dbReference>
<comment type="subcellular location">
    <subcellularLocation>
        <location evidence="2">Periplasm</location>
    </subcellularLocation>
</comment>
<dbReference type="SMART" id="SM00014">
    <property type="entry name" value="acidPPc"/>
    <property type="match status" value="1"/>
</dbReference>
<dbReference type="InterPro" id="IPR018296">
    <property type="entry name" value="Acid_Pase_classA_bac_CS"/>
</dbReference>
<proteinExistence type="inferred from homology"/>
<evidence type="ECO:0000256" key="7">
    <source>
        <dbReference type="ARBA" id="ARBA00022801"/>
    </source>
</evidence>
<evidence type="ECO:0000256" key="6">
    <source>
        <dbReference type="ARBA" id="ARBA00022764"/>
    </source>
</evidence>
<evidence type="ECO:0000259" key="9">
    <source>
        <dbReference type="SMART" id="SM00014"/>
    </source>
</evidence>
<dbReference type="Gene3D" id="1.20.144.10">
    <property type="entry name" value="Phosphatidic acid phosphatase type 2/haloperoxidase"/>
    <property type="match status" value="1"/>
</dbReference>